<evidence type="ECO:0000313" key="3">
    <source>
        <dbReference type="Proteomes" id="UP001420932"/>
    </source>
</evidence>
<keyword evidence="3" id="KW-1185">Reference proteome</keyword>
<sequence length="71" mass="8172">MYRDLARRQRAITVKNDTPKPRHVPKEKQKWVPKRCLQCNVAHMSDVRGVPRFQCNGTNVPLSSCLSSSIH</sequence>
<feature type="compositionally biased region" description="Basic and acidic residues" evidence="1">
    <location>
        <begin position="17"/>
        <end position="27"/>
    </location>
</feature>
<accession>A0AAP0HKV2</accession>
<dbReference type="EMBL" id="JBBNAF010000013">
    <property type="protein sequence ID" value="KAK9086475.1"/>
    <property type="molecule type" value="Genomic_DNA"/>
</dbReference>
<organism evidence="2 3">
    <name type="scientific">Stephania yunnanensis</name>
    <dbReference type="NCBI Taxonomy" id="152371"/>
    <lineage>
        <taxon>Eukaryota</taxon>
        <taxon>Viridiplantae</taxon>
        <taxon>Streptophyta</taxon>
        <taxon>Embryophyta</taxon>
        <taxon>Tracheophyta</taxon>
        <taxon>Spermatophyta</taxon>
        <taxon>Magnoliopsida</taxon>
        <taxon>Ranunculales</taxon>
        <taxon>Menispermaceae</taxon>
        <taxon>Menispermoideae</taxon>
        <taxon>Cissampelideae</taxon>
        <taxon>Stephania</taxon>
    </lineage>
</organism>
<gene>
    <name evidence="2" type="ORF">Syun_028869</name>
</gene>
<feature type="region of interest" description="Disordered" evidence="1">
    <location>
        <begin position="1"/>
        <end position="27"/>
    </location>
</feature>
<comment type="caution">
    <text evidence="2">The sequence shown here is derived from an EMBL/GenBank/DDBJ whole genome shotgun (WGS) entry which is preliminary data.</text>
</comment>
<dbReference type="AlphaFoldDB" id="A0AAP0HKV2"/>
<name>A0AAP0HKV2_9MAGN</name>
<evidence type="ECO:0000256" key="1">
    <source>
        <dbReference type="SAM" id="MobiDB-lite"/>
    </source>
</evidence>
<evidence type="ECO:0000313" key="2">
    <source>
        <dbReference type="EMBL" id="KAK9086475.1"/>
    </source>
</evidence>
<proteinExistence type="predicted"/>
<protein>
    <submittedName>
        <fullName evidence="2">Uncharacterized protein</fullName>
    </submittedName>
</protein>
<reference evidence="2 3" key="1">
    <citation type="submission" date="2024-01" db="EMBL/GenBank/DDBJ databases">
        <title>Genome assemblies of Stephania.</title>
        <authorList>
            <person name="Yang L."/>
        </authorList>
    </citation>
    <scope>NUCLEOTIDE SEQUENCE [LARGE SCALE GENOMIC DNA]</scope>
    <source>
        <strain evidence="2">YNDBR</strain>
        <tissue evidence="2">Leaf</tissue>
    </source>
</reference>
<dbReference type="Proteomes" id="UP001420932">
    <property type="component" value="Unassembled WGS sequence"/>
</dbReference>